<keyword evidence="1" id="KW-0175">Coiled coil</keyword>
<evidence type="ECO:0000256" key="1">
    <source>
        <dbReference type="SAM" id="Coils"/>
    </source>
</evidence>
<protein>
    <submittedName>
        <fullName evidence="2">Uncharacterized protein</fullName>
    </submittedName>
</protein>
<evidence type="ECO:0000313" key="3">
    <source>
        <dbReference type="Proteomes" id="UP000258613"/>
    </source>
</evidence>
<evidence type="ECO:0000313" key="2">
    <source>
        <dbReference type="EMBL" id="AXR82303.1"/>
    </source>
</evidence>
<dbReference type="KEGG" id="nag:AArcMg_2307"/>
<feature type="coiled-coil region" evidence="1">
    <location>
        <begin position="29"/>
        <end position="56"/>
    </location>
</feature>
<reference evidence="3" key="1">
    <citation type="submission" date="2018-02" db="EMBL/GenBank/DDBJ databases">
        <title>Phenotypic and genomic properties of facultatively anaerobic sulfur-reducing natronoarchaea from hypersaline soda lakes.</title>
        <authorList>
            <person name="Sorokin D.Y."/>
            <person name="Kublanov I.V."/>
            <person name="Roman P."/>
            <person name="Sinninghe Damste J.S."/>
            <person name="Golyshin P.N."/>
            <person name="Rojo D."/>
            <person name="Ciordia S."/>
            <person name="Mena M.D.C."/>
            <person name="Ferrer M."/>
            <person name="Messina E."/>
            <person name="Smedile F."/>
            <person name="La Spada G."/>
            <person name="La Cono V."/>
            <person name="Yakimov M.M."/>
        </authorList>
    </citation>
    <scope>NUCLEOTIDE SEQUENCE [LARGE SCALE GENOMIC DNA]</scope>
    <source>
        <strain evidence="3">AArc-Mg</strain>
    </source>
</reference>
<dbReference type="EMBL" id="CP027033">
    <property type="protein sequence ID" value="AXR82303.1"/>
    <property type="molecule type" value="Genomic_DNA"/>
</dbReference>
<keyword evidence="3" id="KW-1185">Reference proteome</keyword>
<dbReference type="Proteomes" id="UP000258613">
    <property type="component" value="Chromosome"/>
</dbReference>
<sequence>MEEEVECKTDELIQETLERIKKREEYSHIQEAARILDEGERRIEELEQTLVEYHGKPLYKGSCEYLDEGQ</sequence>
<accession>A0A346PS08</accession>
<proteinExistence type="predicted"/>
<dbReference type="AlphaFoldDB" id="A0A346PS08"/>
<name>A0A346PS08_9EURY</name>
<gene>
    <name evidence="2" type="ORF">AArcMg_2307</name>
</gene>
<organism evidence="2 3">
    <name type="scientific">Natrarchaeobaculum sulfurireducens</name>
    <dbReference type="NCBI Taxonomy" id="2044521"/>
    <lineage>
        <taxon>Archaea</taxon>
        <taxon>Methanobacteriati</taxon>
        <taxon>Methanobacteriota</taxon>
        <taxon>Stenosarchaea group</taxon>
        <taxon>Halobacteria</taxon>
        <taxon>Halobacteriales</taxon>
        <taxon>Natrialbaceae</taxon>
        <taxon>Natrarchaeobaculum</taxon>
    </lineage>
</organism>